<evidence type="ECO:0000256" key="11">
    <source>
        <dbReference type="PIRSR" id="PIRSR001415-3"/>
    </source>
</evidence>
<evidence type="ECO:0000256" key="6">
    <source>
        <dbReference type="ARBA" id="ARBA00023239"/>
    </source>
</evidence>
<evidence type="ECO:0000256" key="12">
    <source>
        <dbReference type="PIRSR" id="PIRSR001415-5"/>
    </source>
</evidence>
<feature type="binding site" evidence="12">
    <location>
        <position position="231"/>
    </location>
    <ligand>
        <name>Mg(2+)</name>
        <dbReference type="ChEBI" id="CHEBI:18420"/>
    </ligand>
</feature>
<dbReference type="GO" id="GO:0008270">
    <property type="term" value="F:zinc ion binding"/>
    <property type="evidence" value="ECO:0007669"/>
    <property type="project" value="TreeGrafter"/>
</dbReference>
<dbReference type="AlphaFoldDB" id="A0AB39VF74"/>
<keyword evidence="5" id="KW-0350">Heme biosynthesis</keyword>
<protein>
    <recommendedName>
        <fullName evidence="4 13">Delta-aminolevulinic acid dehydratase</fullName>
        <ecNumber evidence="3 13">4.2.1.24</ecNumber>
    </recommendedName>
</protein>
<feature type="active site" description="Schiff-base intermediate with substrate" evidence="9">
    <location>
        <position position="193"/>
    </location>
</feature>
<dbReference type="InterPro" id="IPR013785">
    <property type="entry name" value="Aldolase_TIM"/>
</dbReference>
<dbReference type="GO" id="GO:0004655">
    <property type="term" value="F:porphobilinogen synthase activity"/>
    <property type="evidence" value="ECO:0007669"/>
    <property type="project" value="UniProtKB-EC"/>
</dbReference>
<dbReference type="CDD" id="cd00384">
    <property type="entry name" value="ALAD_PBGS"/>
    <property type="match status" value="1"/>
</dbReference>
<feature type="binding site" evidence="11">
    <location>
        <position position="119"/>
    </location>
    <ligand>
        <name>Zn(2+)</name>
        <dbReference type="ChEBI" id="CHEBI:29105"/>
        <note>catalytic</note>
    </ligand>
</feature>
<dbReference type="PANTHER" id="PTHR11458:SF0">
    <property type="entry name" value="DELTA-AMINOLEVULINIC ACID DEHYDRATASE"/>
    <property type="match status" value="1"/>
</dbReference>
<proteinExistence type="inferred from homology"/>
<dbReference type="EC" id="4.2.1.24" evidence="3 13"/>
<dbReference type="PIRSF" id="PIRSF001415">
    <property type="entry name" value="Porphbilin_synth"/>
    <property type="match status" value="1"/>
</dbReference>
<dbReference type="RefSeq" id="WP_369710704.1">
    <property type="nucleotide sequence ID" value="NZ_CP165644.1"/>
</dbReference>
<dbReference type="FunFam" id="3.20.20.70:FF:000019">
    <property type="entry name" value="Delta-aminolevulinic acid dehydratase"/>
    <property type="match status" value="1"/>
</dbReference>
<feature type="binding site" evidence="10">
    <location>
        <position position="203"/>
    </location>
    <ligand>
        <name>5-aminolevulinate</name>
        <dbReference type="ChEBI" id="CHEBI:356416"/>
        <label>1</label>
    </ligand>
</feature>
<feature type="active site" description="Schiff-base intermediate with substrate" evidence="9">
    <location>
        <position position="246"/>
    </location>
</feature>
<name>A0AB39VF74_9FUSO</name>
<dbReference type="Gene3D" id="3.20.20.70">
    <property type="entry name" value="Aldolase class I"/>
    <property type="match status" value="1"/>
</dbReference>
<evidence type="ECO:0000256" key="7">
    <source>
        <dbReference type="ARBA" id="ARBA00023244"/>
    </source>
</evidence>
<keyword evidence="11" id="KW-0479">Metal-binding</keyword>
<evidence type="ECO:0000256" key="8">
    <source>
        <dbReference type="ARBA" id="ARBA00047651"/>
    </source>
</evidence>
<feature type="binding site" evidence="10">
    <location>
        <position position="311"/>
    </location>
    <ligand>
        <name>5-aminolevulinate</name>
        <dbReference type="ChEBI" id="CHEBI:356416"/>
        <label>2</label>
    </ligand>
</feature>
<organism evidence="15">
    <name type="scientific">Leptotrichia rugosa</name>
    <dbReference type="NCBI Taxonomy" id="3239302"/>
    <lineage>
        <taxon>Bacteria</taxon>
        <taxon>Fusobacteriati</taxon>
        <taxon>Fusobacteriota</taxon>
        <taxon>Fusobacteriia</taxon>
        <taxon>Fusobacteriales</taxon>
        <taxon>Leptotrichiaceae</taxon>
        <taxon>Leptotrichia</taxon>
    </lineage>
</organism>
<evidence type="ECO:0000256" key="13">
    <source>
        <dbReference type="RuleBase" id="RU000515"/>
    </source>
</evidence>
<keyword evidence="11" id="KW-0862">Zinc</keyword>
<evidence type="ECO:0000256" key="14">
    <source>
        <dbReference type="RuleBase" id="RU004161"/>
    </source>
</evidence>
<dbReference type="InterPro" id="IPR001731">
    <property type="entry name" value="ALAD"/>
</dbReference>
<keyword evidence="6 13" id="KW-0456">Lyase</keyword>
<evidence type="ECO:0000313" key="15">
    <source>
        <dbReference type="EMBL" id="XDU66338.1"/>
    </source>
</evidence>
<feature type="binding site" evidence="10">
    <location>
        <position position="272"/>
    </location>
    <ligand>
        <name>5-aminolevulinate</name>
        <dbReference type="ChEBI" id="CHEBI:356416"/>
        <label>2</label>
    </ligand>
</feature>
<dbReference type="SMART" id="SM01004">
    <property type="entry name" value="ALAD"/>
    <property type="match status" value="1"/>
</dbReference>
<dbReference type="SUPFAM" id="SSF51569">
    <property type="entry name" value="Aldolase"/>
    <property type="match status" value="1"/>
</dbReference>
<evidence type="ECO:0000256" key="10">
    <source>
        <dbReference type="PIRSR" id="PIRSR001415-2"/>
    </source>
</evidence>
<comment type="similarity">
    <text evidence="2 14">Belongs to the ALAD family.</text>
</comment>
<sequence>MFKRHRKLRKNEMIRNLVKDIYLEKSDLIYPIFIEEGENIKSEIPSMPGIFRYSIDRLSEELDELVKLGINSILLFGIPKHKDECATQAYNENGVIQNAIKFIKKNYDNFLVICDVCCCEYTSHGHCGILDKDGYVKNDETIEVIGEIALSYAKAGADIVAPSDMMDGRIEKIKEVLEQNHFENIPIMAYSVKYSSAFYGPFRDAADSAPQFGDRKSYQMDFRRNKDITSEVYEDLKQGADIVIVKPALAYLDVLKKVSDSFEVPTIAYSVSGEYSMTKAAAQNGWIDEEKVVMEQMFAMKRAGASSIITYYAKEVAKNLKQ</sequence>
<evidence type="ECO:0000256" key="1">
    <source>
        <dbReference type="ARBA" id="ARBA00004694"/>
    </source>
</evidence>
<dbReference type="PANTHER" id="PTHR11458">
    <property type="entry name" value="DELTA-AMINOLEVULINIC ACID DEHYDRATASE"/>
    <property type="match status" value="1"/>
</dbReference>
<dbReference type="Pfam" id="PF00490">
    <property type="entry name" value="ALAD"/>
    <property type="match status" value="1"/>
</dbReference>
<dbReference type="KEGG" id="lrug:AB8B22_07915"/>
<comment type="catalytic activity">
    <reaction evidence="8 13">
        <text>2 5-aminolevulinate = porphobilinogen + 2 H2O + H(+)</text>
        <dbReference type="Rhea" id="RHEA:24064"/>
        <dbReference type="ChEBI" id="CHEBI:15377"/>
        <dbReference type="ChEBI" id="CHEBI:15378"/>
        <dbReference type="ChEBI" id="CHEBI:58126"/>
        <dbReference type="ChEBI" id="CHEBI:356416"/>
        <dbReference type="EC" id="4.2.1.24"/>
    </reaction>
</comment>
<evidence type="ECO:0000256" key="9">
    <source>
        <dbReference type="PIRSR" id="PIRSR001415-1"/>
    </source>
</evidence>
<dbReference type="EMBL" id="CP165644">
    <property type="protein sequence ID" value="XDU66338.1"/>
    <property type="molecule type" value="Genomic_DNA"/>
</dbReference>
<feature type="binding site" evidence="11">
    <location>
        <position position="117"/>
    </location>
    <ligand>
        <name>Zn(2+)</name>
        <dbReference type="ChEBI" id="CHEBI:29105"/>
        <note>catalytic</note>
    </ligand>
</feature>
<feature type="binding site" evidence="11">
    <location>
        <position position="127"/>
    </location>
    <ligand>
        <name>Zn(2+)</name>
        <dbReference type="ChEBI" id="CHEBI:29105"/>
        <note>catalytic</note>
    </ligand>
</feature>
<dbReference type="NCBIfam" id="NF006762">
    <property type="entry name" value="PRK09283.1"/>
    <property type="match status" value="1"/>
</dbReference>
<dbReference type="PROSITE" id="PS00169">
    <property type="entry name" value="D_ALA_DEHYDRATASE"/>
    <property type="match status" value="1"/>
</dbReference>
<keyword evidence="7 13" id="KW-0627">Porphyrin biosynthesis</keyword>
<dbReference type="GO" id="GO:0006783">
    <property type="term" value="P:heme biosynthetic process"/>
    <property type="evidence" value="ECO:0007669"/>
    <property type="project" value="UniProtKB-KW"/>
</dbReference>
<feature type="binding site" evidence="10">
    <location>
        <position position="215"/>
    </location>
    <ligand>
        <name>5-aminolevulinate</name>
        <dbReference type="ChEBI" id="CHEBI:356416"/>
        <label>1</label>
    </ligand>
</feature>
<keyword evidence="12" id="KW-0460">Magnesium</keyword>
<accession>A0AB39VF74</accession>
<evidence type="ECO:0000256" key="2">
    <source>
        <dbReference type="ARBA" id="ARBA00008055"/>
    </source>
</evidence>
<comment type="pathway">
    <text evidence="1">Porphyrin-containing compound metabolism; protoporphyrin-IX biosynthesis; coproporphyrinogen-III from 5-aminolevulinate: step 1/4.</text>
</comment>
<dbReference type="InterPro" id="IPR030656">
    <property type="entry name" value="ALAD_AS"/>
</dbReference>
<evidence type="ECO:0000256" key="4">
    <source>
        <dbReference type="ARBA" id="ARBA00020771"/>
    </source>
</evidence>
<gene>
    <name evidence="15" type="primary">hemB</name>
    <name evidence="15" type="ORF">AB8B22_07915</name>
</gene>
<evidence type="ECO:0000256" key="3">
    <source>
        <dbReference type="ARBA" id="ARBA00012053"/>
    </source>
</evidence>
<comment type="subunit">
    <text evidence="13">Homooctamer.</text>
</comment>
<dbReference type="GO" id="GO:0005829">
    <property type="term" value="C:cytosol"/>
    <property type="evidence" value="ECO:0007669"/>
    <property type="project" value="TreeGrafter"/>
</dbReference>
<reference evidence="15" key="1">
    <citation type="submission" date="2024-07" db="EMBL/GenBank/DDBJ databases">
        <authorList>
            <person name="Li X.-J."/>
            <person name="Wang X."/>
        </authorList>
    </citation>
    <scope>NUCLEOTIDE SEQUENCE</scope>
    <source>
        <strain evidence="15">HSP-334</strain>
    </source>
</reference>
<evidence type="ECO:0000256" key="5">
    <source>
        <dbReference type="ARBA" id="ARBA00023133"/>
    </source>
</evidence>
<dbReference type="PRINTS" id="PR00144">
    <property type="entry name" value="DALDHYDRTASE"/>
</dbReference>